<accession>A0A3Q7FA25</accession>
<evidence type="ECO:0000313" key="1">
    <source>
        <dbReference type="EnsemblPlants" id="Solyc02g090520.2.1"/>
    </source>
</evidence>
<protein>
    <submittedName>
        <fullName evidence="1">Uncharacterized protein</fullName>
    </submittedName>
</protein>
<proteinExistence type="predicted"/>
<organism evidence="1">
    <name type="scientific">Solanum lycopersicum</name>
    <name type="common">Tomato</name>
    <name type="synonym">Lycopersicon esculentum</name>
    <dbReference type="NCBI Taxonomy" id="4081"/>
    <lineage>
        <taxon>Eukaryota</taxon>
        <taxon>Viridiplantae</taxon>
        <taxon>Streptophyta</taxon>
        <taxon>Embryophyta</taxon>
        <taxon>Tracheophyta</taxon>
        <taxon>Spermatophyta</taxon>
        <taxon>Magnoliopsida</taxon>
        <taxon>eudicotyledons</taxon>
        <taxon>Gunneridae</taxon>
        <taxon>Pentapetalae</taxon>
        <taxon>asterids</taxon>
        <taxon>lamiids</taxon>
        <taxon>Solanales</taxon>
        <taxon>Solanaceae</taxon>
        <taxon>Solanoideae</taxon>
        <taxon>Solaneae</taxon>
        <taxon>Solanum</taxon>
        <taxon>Solanum subgen. Lycopersicon</taxon>
    </lineage>
</organism>
<name>A0A3Q7FA25_SOLLC</name>
<dbReference type="EnsemblPlants" id="Solyc02g090520.2.1">
    <property type="protein sequence ID" value="Solyc02g090520.2.1"/>
    <property type="gene ID" value="Solyc02g090520.2"/>
</dbReference>
<dbReference type="PaxDb" id="4081-Solyc02g090520.1.1"/>
<dbReference type="Gramene" id="Solyc02g090520.2.1">
    <property type="protein sequence ID" value="Solyc02g090520.2.1"/>
    <property type="gene ID" value="Solyc02g090520.2"/>
</dbReference>
<dbReference type="Proteomes" id="UP000004994">
    <property type="component" value="Chromosome 2"/>
</dbReference>
<sequence length="64" mass="7902">MPSICLCHKWFSLLTVRFYLHPLFICRHLNKEFTLFSVMSWDMKTHQIFVVRLDFVFMYTMHTL</sequence>
<dbReference type="AlphaFoldDB" id="A0A3Q7FA25"/>
<keyword evidence="2" id="KW-1185">Reference proteome</keyword>
<evidence type="ECO:0000313" key="2">
    <source>
        <dbReference type="Proteomes" id="UP000004994"/>
    </source>
</evidence>
<reference evidence="1" key="1">
    <citation type="journal article" date="2012" name="Nature">
        <title>The tomato genome sequence provides insights into fleshy fruit evolution.</title>
        <authorList>
            <consortium name="Tomato Genome Consortium"/>
        </authorList>
    </citation>
    <scope>NUCLEOTIDE SEQUENCE [LARGE SCALE GENOMIC DNA]</scope>
    <source>
        <strain evidence="1">cv. Heinz 1706</strain>
    </source>
</reference>
<dbReference type="InParanoid" id="A0A3Q7FA25"/>
<reference evidence="1" key="2">
    <citation type="submission" date="2019-01" db="UniProtKB">
        <authorList>
            <consortium name="EnsemblPlants"/>
        </authorList>
    </citation>
    <scope>IDENTIFICATION</scope>
    <source>
        <strain evidence="1">cv. Heinz 1706</strain>
    </source>
</reference>